<keyword evidence="2" id="KW-0645">Protease</keyword>
<dbReference type="GO" id="GO:0006508">
    <property type="term" value="P:proteolysis"/>
    <property type="evidence" value="ECO:0007669"/>
    <property type="project" value="UniProtKB-KW"/>
</dbReference>
<proteinExistence type="inferred from homology"/>
<dbReference type="GO" id="GO:0070008">
    <property type="term" value="F:serine-type exopeptidase activity"/>
    <property type="evidence" value="ECO:0007669"/>
    <property type="project" value="InterPro"/>
</dbReference>
<dbReference type="EMBL" id="LODT01000022">
    <property type="protein sequence ID" value="KYQ94239.1"/>
    <property type="molecule type" value="Genomic_DNA"/>
</dbReference>
<dbReference type="OMA" id="MNNPPTW"/>
<keyword evidence="8" id="KW-1185">Reference proteome</keyword>
<dbReference type="InterPro" id="IPR008758">
    <property type="entry name" value="Peptidase_S28"/>
</dbReference>
<dbReference type="Gene3D" id="3.40.50.1820">
    <property type="entry name" value="alpha/beta hydrolase"/>
    <property type="match status" value="1"/>
</dbReference>
<name>A0A151ZK09_TIELA</name>
<evidence type="ECO:0000256" key="6">
    <source>
        <dbReference type="SAM" id="SignalP"/>
    </source>
</evidence>
<evidence type="ECO:0000256" key="1">
    <source>
        <dbReference type="ARBA" id="ARBA00011079"/>
    </source>
</evidence>
<dbReference type="PANTHER" id="PTHR11010:SF28">
    <property type="entry name" value="SERINE PROTEASE K12H4.7"/>
    <property type="match status" value="1"/>
</dbReference>
<dbReference type="InParanoid" id="A0A151ZK09"/>
<dbReference type="PANTHER" id="PTHR11010">
    <property type="entry name" value="PROTEASE S28 PRO-X CARBOXYPEPTIDASE-RELATED"/>
    <property type="match status" value="1"/>
</dbReference>
<comment type="caution">
    <text evidence="7">The sequence shown here is derived from an EMBL/GenBank/DDBJ whole genome shotgun (WGS) entry which is preliminary data.</text>
</comment>
<sequence length="484" mass="54570">MMMGLNSKTTIVSILIVSILAICLIDNVEARIKPTSTKYREQYYRNMMGEAPNYSNETYWFEQLQDHFDSSNTNTWKQQYQVYQDGFDGTGPIFVFLAGEASVNFFTFQEVQIVNWVKEFNAVYIVIEHRFYGESYPTPDLSTFNLKFLTSQQALADAANIITTYQKENNLQNNKVVVFGCSYSGALSAWFRLKYPEIAVASVAPSGPVEAQLNFTGFYGKFSYSAEPNCVAAAQNASQQIMQMIQTFQGRQQLSKIFNSCSDLEDPYDLYYFIYAIVDTLGSSDQMNNPPTWLLNQTCETLTSNSNVLQNWATIFDIGQPSGCNDFRMSSFLNSMREEEISQQDGSRAWTFQTCLEFGYFSSTYEGTSVFPPVLYVEEQVRWCEEIFGVYGMTPNINFTNNYYGGKDIPSTNIAFTNGNLDPWSLLSVTENNADNSVLGITYQAGHCGSLIQETDIDPVSLVNAREEVVAFLKSVLSDSSSSQ</sequence>
<dbReference type="Gene3D" id="1.20.120.980">
    <property type="entry name" value="Serine carboxypeptidase S28, SKS domain"/>
    <property type="match status" value="1"/>
</dbReference>
<evidence type="ECO:0000256" key="2">
    <source>
        <dbReference type="ARBA" id="ARBA00022670"/>
    </source>
</evidence>
<accession>A0A151ZK09</accession>
<evidence type="ECO:0000256" key="4">
    <source>
        <dbReference type="ARBA" id="ARBA00022801"/>
    </source>
</evidence>
<evidence type="ECO:0000313" key="7">
    <source>
        <dbReference type="EMBL" id="KYQ94239.1"/>
    </source>
</evidence>
<feature type="chain" id="PRO_5007593375" description="Peptidase S28 family protein" evidence="6">
    <location>
        <begin position="31"/>
        <end position="484"/>
    </location>
</feature>
<protein>
    <recommendedName>
        <fullName evidence="9">Peptidase S28 family protein</fullName>
    </recommendedName>
</protein>
<evidence type="ECO:0000256" key="5">
    <source>
        <dbReference type="ARBA" id="ARBA00023180"/>
    </source>
</evidence>
<feature type="signal peptide" evidence="6">
    <location>
        <begin position="1"/>
        <end position="30"/>
    </location>
</feature>
<dbReference type="GO" id="GO:0008239">
    <property type="term" value="F:dipeptidyl-peptidase activity"/>
    <property type="evidence" value="ECO:0007669"/>
    <property type="project" value="TreeGrafter"/>
</dbReference>
<dbReference type="OrthoDB" id="1735038at2759"/>
<evidence type="ECO:0000313" key="8">
    <source>
        <dbReference type="Proteomes" id="UP000076078"/>
    </source>
</evidence>
<gene>
    <name evidence="7" type="ORF">DLAC_04533</name>
</gene>
<organism evidence="7 8">
    <name type="scientific">Tieghemostelium lacteum</name>
    <name type="common">Slime mold</name>
    <name type="synonym">Dictyostelium lacteum</name>
    <dbReference type="NCBI Taxonomy" id="361077"/>
    <lineage>
        <taxon>Eukaryota</taxon>
        <taxon>Amoebozoa</taxon>
        <taxon>Evosea</taxon>
        <taxon>Eumycetozoa</taxon>
        <taxon>Dictyostelia</taxon>
        <taxon>Dictyosteliales</taxon>
        <taxon>Raperosteliaceae</taxon>
        <taxon>Tieghemostelium</taxon>
    </lineage>
</organism>
<comment type="similarity">
    <text evidence="1">Belongs to the peptidase S28 family.</text>
</comment>
<dbReference type="InterPro" id="IPR029058">
    <property type="entry name" value="AB_hydrolase_fold"/>
</dbReference>
<evidence type="ECO:0000256" key="3">
    <source>
        <dbReference type="ARBA" id="ARBA00022729"/>
    </source>
</evidence>
<keyword evidence="3 6" id="KW-0732">Signal</keyword>
<dbReference type="SUPFAM" id="SSF53474">
    <property type="entry name" value="alpha/beta-Hydrolases"/>
    <property type="match status" value="1"/>
</dbReference>
<dbReference type="Proteomes" id="UP000076078">
    <property type="component" value="Unassembled WGS sequence"/>
</dbReference>
<reference evidence="7 8" key="1">
    <citation type="submission" date="2015-12" db="EMBL/GenBank/DDBJ databases">
        <title>Dictyostelia acquired genes for synthesis and detection of signals that induce cell-type specialization by lateral gene transfer from prokaryotes.</title>
        <authorList>
            <person name="Gloeckner G."/>
            <person name="Schaap P."/>
        </authorList>
    </citation>
    <scope>NUCLEOTIDE SEQUENCE [LARGE SCALE GENOMIC DNA]</scope>
    <source>
        <strain evidence="7 8">TK</strain>
    </source>
</reference>
<dbReference type="AlphaFoldDB" id="A0A151ZK09"/>
<keyword evidence="4" id="KW-0378">Hydrolase</keyword>
<evidence type="ECO:0008006" key="9">
    <source>
        <dbReference type="Google" id="ProtNLM"/>
    </source>
</evidence>
<dbReference type="Pfam" id="PF05577">
    <property type="entry name" value="Peptidase_S28"/>
    <property type="match status" value="1"/>
</dbReference>
<keyword evidence="5" id="KW-0325">Glycoprotein</keyword>
<dbReference type="InterPro" id="IPR042269">
    <property type="entry name" value="Ser_carbopepase_S28_SKS"/>
</dbReference>